<dbReference type="AlphaFoldDB" id="A0A4W3H1X6"/>
<dbReference type="OMA" id="YPAYPDE"/>
<dbReference type="PROSITE" id="PS00149">
    <property type="entry name" value="SULFATASE_2"/>
    <property type="match status" value="1"/>
</dbReference>
<dbReference type="PROSITE" id="PS00523">
    <property type="entry name" value="SULFATASE_1"/>
    <property type="match status" value="1"/>
</dbReference>
<evidence type="ECO:0000313" key="10">
    <source>
        <dbReference type="Ensembl" id="ENSCMIP00000009726.1"/>
    </source>
</evidence>
<evidence type="ECO:0000256" key="7">
    <source>
        <dbReference type="ARBA" id="ARBA00023180"/>
    </source>
</evidence>
<evidence type="ECO:0000256" key="8">
    <source>
        <dbReference type="SAM" id="SignalP"/>
    </source>
</evidence>
<reference evidence="10" key="5">
    <citation type="submission" date="2025-09" db="UniProtKB">
        <authorList>
            <consortium name="Ensembl"/>
        </authorList>
    </citation>
    <scope>IDENTIFICATION</scope>
</reference>
<reference evidence="11" key="3">
    <citation type="journal article" date="2014" name="Nature">
        <title>Elephant shark genome provides unique insights into gnathostome evolution.</title>
        <authorList>
            <consortium name="International Elephant Shark Genome Sequencing Consortium"/>
            <person name="Venkatesh B."/>
            <person name="Lee A.P."/>
            <person name="Ravi V."/>
            <person name="Maurya A.K."/>
            <person name="Lian M.M."/>
            <person name="Swann J.B."/>
            <person name="Ohta Y."/>
            <person name="Flajnik M.F."/>
            <person name="Sutoh Y."/>
            <person name="Kasahara M."/>
            <person name="Hoon S."/>
            <person name="Gangu V."/>
            <person name="Roy S.W."/>
            <person name="Irimia M."/>
            <person name="Korzh V."/>
            <person name="Kondrychyn I."/>
            <person name="Lim Z.W."/>
            <person name="Tay B.H."/>
            <person name="Tohari S."/>
            <person name="Kong K.W."/>
            <person name="Ho S."/>
            <person name="Lorente-Galdos B."/>
            <person name="Quilez J."/>
            <person name="Marques-Bonet T."/>
            <person name="Raney B.J."/>
            <person name="Ingham P.W."/>
            <person name="Tay A."/>
            <person name="Hillier L.W."/>
            <person name="Minx P."/>
            <person name="Boehm T."/>
            <person name="Wilson R.K."/>
            <person name="Brenner S."/>
            <person name="Warren W.C."/>
        </authorList>
    </citation>
    <scope>NUCLEOTIDE SEQUENCE [LARGE SCALE GENOMIC DNA]</scope>
</reference>
<dbReference type="GO" id="GO:0004065">
    <property type="term" value="F:arylsulfatase activity"/>
    <property type="evidence" value="ECO:0007669"/>
    <property type="project" value="TreeGrafter"/>
</dbReference>
<dbReference type="SUPFAM" id="SSF53649">
    <property type="entry name" value="Alkaline phosphatase-like"/>
    <property type="match status" value="1"/>
</dbReference>
<name>A0A4W3H1X6_CALMI</name>
<evidence type="ECO:0000256" key="6">
    <source>
        <dbReference type="ARBA" id="ARBA00022837"/>
    </source>
</evidence>
<evidence type="ECO:0000256" key="1">
    <source>
        <dbReference type="ARBA" id="ARBA00001913"/>
    </source>
</evidence>
<keyword evidence="5" id="KW-0378">Hydrolase</keyword>
<dbReference type="InterPro" id="IPR017850">
    <property type="entry name" value="Alkaline_phosphatase_core_sf"/>
</dbReference>
<evidence type="ECO:0000256" key="3">
    <source>
        <dbReference type="ARBA" id="ARBA00022723"/>
    </source>
</evidence>
<keyword evidence="11" id="KW-1185">Reference proteome</keyword>
<dbReference type="STRING" id="7868.ENSCMIP00000009726"/>
<evidence type="ECO:0000256" key="4">
    <source>
        <dbReference type="ARBA" id="ARBA00022729"/>
    </source>
</evidence>
<feature type="signal peptide" evidence="8">
    <location>
        <begin position="1"/>
        <end position="23"/>
    </location>
</feature>
<comment type="similarity">
    <text evidence="2">Belongs to the sulfatase family.</text>
</comment>
<organism evidence="10 11">
    <name type="scientific">Callorhinchus milii</name>
    <name type="common">Ghost shark</name>
    <dbReference type="NCBI Taxonomy" id="7868"/>
    <lineage>
        <taxon>Eukaryota</taxon>
        <taxon>Metazoa</taxon>
        <taxon>Chordata</taxon>
        <taxon>Craniata</taxon>
        <taxon>Vertebrata</taxon>
        <taxon>Chondrichthyes</taxon>
        <taxon>Holocephali</taxon>
        <taxon>Chimaeriformes</taxon>
        <taxon>Callorhinchidae</taxon>
        <taxon>Callorhinchus</taxon>
    </lineage>
</organism>
<reference evidence="11" key="2">
    <citation type="journal article" date="2007" name="PLoS Biol.">
        <title>Survey sequencing and comparative analysis of the elephant shark (Callorhinchus milii) genome.</title>
        <authorList>
            <person name="Venkatesh B."/>
            <person name="Kirkness E.F."/>
            <person name="Loh Y.H."/>
            <person name="Halpern A.L."/>
            <person name="Lee A.P."/>
            <person name="Johnson J."/>
            <person name="Dandona N."/>
            <person name="Viswanathan L.D."/>
            <person name="Tay A."/>
            <person name="Venter J.C."/>
            <person name="Strausberg R.L."/>
            <person name="Brenner S."/>
        </authorList>
    </citation>
    <scope>NUCLEOTIDE SEQUENCE [LARGE SCALE GENOMIC DNA]</scope>
</reference>
<dbReference type="GeneID" id="103190820"/>
<reference evidence="11" key="1">
    <citation type="journal article" date="2006" name="Science">
        <title>Ancient noncoding elements conserved in the human genome.</title>
        <authorList>
            <person name="Venkatesh B."/>
            <person name="Kirkness E.F."/>
            <person name="Loh Y.H."/>
            <person name="Halpern A.L."/>
            <person name="Lee A.P."/>
            <person name="Johnson J."/>
            <person name="Dandona N."/>
            <person name="Viswanathan L.D."/>
            <person name="Tay A."/>
            <person name="Venter J.C."/>
            <person name="Strausberg R.L."/>
            <person name="Brenner S."/>
        </authorList>
    </citation>
    <scope>NUCLEOTIDE SEQUENCE [LARGE SCALE GENOMIC DNA]</scope>
</reference>
<sequence length="503" mass="54169">MAVAVAVAAALAVAVAALSLAAAAPPNIVLLFADDLGYGDLSCFGHPTSSTAHLDSLSATGLRLTGLYTAASVCSPSRAALLTGRYPSRSGVYPGVFYPDSRGGLPLNETTIAELLRTRGYATAMVGKWHLGYGLNGSFLPLNQGFQQWLGVPYSHDQGPCQNLTCFPPDTRCFGLCDQGVVPLPVFQDWDIVEQPVTFPTLTARYNRFSTDFIHRSASARQPFFLYYASHHTHYPQFASAHFTGKSGRGAFGDALMEFDGSVGLIVKSLRDAGVENNTFIFFTSDNGPELMRMSRGGTAGLLKCGKATTYEGGMREPGIAYWPGKIPPGVSHELMSTLDLLPTIAKITGAELPRVPLDGYDMSNMLFNSGQGRRRSVIYYPISAKRGLFAIRLGHYKAHYYTQGSIKSGTTPDHDCHFTAPLIKHDPPLVFDLETDPSENYPLTSAGFPGLADLLRDFAAEKASFEAGMQFGESQIELGGDPKLQPCAVPGCTPHPSCCVKR</sequence>
<keyword evidence="6" id="KW-0106">Calcium</keyword>
<evidence type="ECO:0000259" key="9">
    <source>
        <dbReference type="Pfam" id="PF00884"/>
    </source>
</evidence>
<dbReference type="InterPro" id="IPR050738">
    <property type="entry name" value="Sulfatase"/>
</dbReference>
<dbReference type="InterPro" id="IPR024607">
    <property type="entry name" value="Sulfatase_CS"/>
</dbReference>
<feature type="domain" description="Sulfatase N-terminal" evidence="9">
    <location>
        <begin position="26"/>
        <end position="350"/>
    </location>
</feature>
<dbReference type="RefSeq" id="XP_042191842.1">
    <property type="nucleotide sequence ID" value="XM_042335908.1"/>
</dbReference>
<dbReference type="InterPro" id="IPR000917">
    <property type="entry name" value="Sulfatase_N"/>
</dbReference>
<dbReference type="PANTHER" id="PTHR42693:SF11">
    <property type="entry name" value="ARYLSULFATASE A"/>
    <property type="match status" value="1"/>
</dbReference>
<dbReference type="GeneTree" id="ENSGT00940000157610"/>
<evidence type="ECO:0000313" key="11">
    <source>
        <dbReference type="Proteomes" id="UP000314986"/>
    </source>
</evidence>
<keyword evidence="7" id="KW-0325">Glycoprotein</keyword>
<keyword evidence="3" id="KW-0479">Metal-binding</keyword>
<dbReference type="PANTHER" id="PTHR42693">
    <property type="entry name" value="ARYLSULFATASE FAMILY MEMBER"/>
    <property type="match status" value="1"/>
</dbReference>
<dbReference type="Gene3D" id="3.40.720.10">
    <property type="entry name" value="Alkaline Phosphatase, subunit A"/>
    <property type="match status" value="1"/>
</dbReference>
<comment type="cofactor">
    <cofactor evidence="1">
        <name>Ca(2+)</name>
        <dbReference type="ChEBI" id="CHEBI:29108"/>
    </cofactor>
</comment>
<dbReference type="Pfam" id="PF14707">
    <property type="entry name" value="Sulfatase_C"/>
    <property type="match status" value="1"/>
</dbReference>
<protein>
    <submittedName>
        <fullName evidence="10">Arylsulfatase A</fullName>
    </submittedName>
</protein>
<accession>A0A4W3H1X6</accession>
<dbReference type="OrthoDB" id="103349at2759"/>
<proteinExistence type="inferred from homology"/>
<gene>
    <name evidence="10" type="primary">LOC103190820</name>
</gene>
<dbReference type="Proteomes" id="UP000314986">
    <property type="component" value="Unassembled WGS sequence"/>
</dbReference>
<dbReference type="GO" id="GO:0046872">
    <property type="term" value="F:metal ion binding"/>
    <property type="evidence" value="ECO:0007669"/>
    <property type="project" value="UniProtKB-KW"/>
</dbReference>
<dbReference type="Gene3D" id="3.30.1120.10">
    <property type="match status" value="1"/>
</dbReference>
<feature type="chain" id="PRO_5021504351" evidence="8">
    <location>
        <begin position="24"/>
        <end position="503"/>
    </location>
</feature>
<evidence type="ECO:0000256" key="2">
    <source>
        <dbReference type="ARBA" id="ARBA00008779"/>
    </source>
</evidence>
<dbReference type="FunFam" id="3.40.720.10:FF:000023">
    <property type="entry name" value="Arylsulfatase A"/>
    <property type="match status" value="1"/>
</dbReference>
<evidence type="ECO:0000256" key="5">
    <source>
        <dbReference type="ARBA" id="ARBA00022801"/>
    </source>
</evidence>
<dbReference type="Pfam" id="PF00884">
    <property type="entry name" value="Sulfatase"/>
    <property type="match status" value="1"/>
</dbReference>
<reference evidence="10" key="4">
    <citation type="submission" date="2025-08" db="UniProtKB">
        <authorList>
            <consortium name="Ensembl"/>
        </authorList>
    </citation>
    <scope>IDENTIFICATION</scope>
</reference>
<dbReference type="Ensembl" id="ENSCMIT00000009987.1">
    <property type="protein sequence ID" value="ENSCMIP00000009726.1"/>
    <property type="gene ID" value="ENSCMIG00000005118.1"/>
</dbReference>
<keyword evidence="4 8" id="KW-0732">Signal</keyword>
<dbReference type="InParanoid" id="A0A4W3H1X6"/>